<name>A0AAN9LQL6_CANGL</name>
<gene>
    <name evidence="1" type="ORF">VNO77_19021</name>
</gene>
<dbReference type="EMBL" id="JAYMYQ010000004">
    <property type="protein sequence ID" value="KAK7338413.1"/>
    <property type="molecule type" value="Genomic_DNA"/>
</dbReference>
<reference evidence="1 2" key="1">
    <citation type="submission" date="2024-01" db="EMBL/GenBank/DDBJ databases">
        <title>The genomes of 5 underutilized Papilionoideae crops provide insights into root nodulation and disease resistanc.</title>
        <authorList>
            <person name="Jiang F."/>
        </authorList>
    </citation>
    <scope>NUCLEOTIDE SEQUENCE [LARGE SCALE GENOMIC DNA]</scope>
    <source>
        <strain evidence="1">LVBAO_FW01</strain>
        <tissue evidence="1">Leaves</tissue>
    </source>
</reference>
<comment type="caution">
    <text evidence="1">The sequence shown here is derived from an EMBL/GenBank/DDBJ whole genome shotgun (WGS) entry which is preliminary data.</text>
</comment>
<proteinExistence type="predicted"/>
<keyword evidence="2" id="KW-1185">Reference proteome</keyword>
<evidence type="ECO:0000313" key="1">
    <source>
        <dbReference type="EMBL" id="KAK7338413.1"/>
    </source>
</evidence>
<sequence>MREASPLALLLQKKSTTNPLLVLHWDSRKIGGAASQDRSNFSSSSLLVLIDIVGIDFEVQATLASIESKIEKFKSRCP</sequence>
<dbReference type="Proteomes" id="UP001367508">
    <property type="component" value="Unassembled WGS sequence"/>
</dbReference>
<dbReference type="AlphaFoldDB" id="A0AAN9LQL6"/>
<accession>A0AAN9LQL6</accession>
<evidence type="ECO:0000313" key="2">
    <source>
        <dbReference type="Proteomes" id="UP001367508"/>
    </source>
</evidence>
<protein>
    <submittedName>
        <fullName evidence="1">Uncharacterized protein</fullName>
    </submittedName>
</protein>
<organism evidence="1 2">
    <name type="scientific">Canavalia gladiata</name>
    <name type="common">Sword bean</name>
    <name type="synonym">Dolichos gladiatus</name>
    <dbReference type="NCBI Taxonomy" id="3824"/>
    <lineage>
        <taxon>Eukaryota</taxon>
        <taxon>Viridiplantae</taxon>
        <taxon>Streptophyta</taxon>
        <taxon>Embryophyta</taxon>
        <taxon>Tracheophyta</taxon>
        <taxon>Spermatophyta</taxon>
        <taxon>Magnoliopsida</taxon>
        <taxon>eudicotyledons</taxon>
        <taxon>Gunneridae</taxon>
        <taxon>Pentapetalae</taxon>
        <taxon>rosids</taxon>
        <taxon>fabids</taxon>
        <taxon>Fabales</taxon>
        <taxon>Fabaceae</taxon>
        <taxon>Papilionoideae</taxon>
        <taxon>50 kb inversion clade</taxon>
        <taxon>NPAAA clade</taxon>
        <taxon>indigoferoid/millettioid clade</taxon>
        <taxon>Phaseoleae</taxon>
        <taxon>Canavalia</taxon>
    </lineage>
</organism>